<evidence type="ECO:0000313" key="4">
    <source>
        <dbReference type="Proteomes" id="UP000191285"/>
    </source>
</evidence>
<reference evidence="4" key="1">
    <citation type="journal article" date="2017" name="Nat. Microbiol.">
        <title>Global analysis of biosynthetic gene clusters reveals vast potential of secondary metabolite production in Penicillium species.</title>
        <authorList>
            <person name="Nielsen J.C."/>
            <person name="Grijseels S."/>
            <person name="Prigent S."/>
            <person name="Ji B."/>
            <person name="Dainat J."/>
            <person name="Nielsen K.F."/>
            <person name="Frisvad J.C."/>
            <person name="Workman M."/>
            <person name="Nielsen J."/>
        </authorList>
    </citation>
    <scope>NUCLEOTIDE SEQUENCE [LARGE SCALE GENOMIC DNA]</scope>
    <source>
        <strain evidence="4">IBT 24891</strain>
    </source>
</reference>
<dbReference type="InterPro" id="IPR053143">
    <property type="entry name" value="Arylsulfate_ST"/>
</dbReference>
<dbReference type="SUPFAM" id="SSF50998">
    <property type="entry name" value="Quinoprotein alcohol dehydrogenase-like"/>
    <property type="match status" value="1"/>
</dbReference>
<dbReference type="OrthoDB" id="5427350at2759"/>
<dbReference type="STRING" id="303698.A0A1V6SXH4"/>
<comment type="caution">
    <text evidence="3">The sequence shown here is derived from an EMBL/GenBank/DDBJ whole genome shotgun (WGS) entry which is preliminary data.</text>
</comment>
<evidence type="ECO:0008006" key="5">
    <source>
        <dbReference type="Google" id="ProtNLM"/>
    </source>
</evidence>
<proteinExistence type="predicted"/>
<dbReference type="InterPro" id="IPR011047">
    <property type="entry name" value="Quinoprotein_ADH-like_sf"/>
</dbReference>
<accession>A0A1V6SXH4</accession>
<dbReference type="Proteomes" id="UP000191285">
    <property type="component" value="Unassembled WGS sequence"/>
</dbReference>
<feature type="chain" id="PRO_5013048387" description="ASST-domain-containing protein" evidence="2">
    <location>
        <begin position="17"/>
        <end position="603"/>
    </location>
</feature>
<keyword evidence="4" id="KW-1185">Reference proteome</keyword>
<dbReference type="Pfam" id="PF14269">
    <property type="entry name" value="Arylsulfotran_2"/>
    <property type="match status" value="1"/>
</dbReference>
<dbReference type="AlphaFoldDB" id="A0A1V6SXH4"/>
<keyword evidence="1" id="KW-0812">Transmembrane</keyword>
<dbReference type="EMBL" id="MLKD01000017">
    <property type="protein sequence ID" value="OQE18621.1"/>
    <property type="molecule type" value="Genomic_DNA"/>
</dbReference>
<feature type="signal peptide" evidence="2">
    <location>
        <begin position="1"/>
        <end position="16"/>
    </location>
</feature>
<feature type="transmembrane region" description="Helical" evidence="1">
    <location>
        <begin position="537"/>
        <end position="559"/>
    </location>
</feature>
<keyword evidence="2" id="KW-0732">Signal</keyword>
<gene>
    <name evidence="3" type="ORF">PENSTE_c017G02158</name>
</gene>
<name>A0A1V6SXH4_9EURO</name>
<keyword evidence="1" id="KW-1133">Transmembrane helix</keyword>
<dbReference type="InterPro" id="IPR039535">
    <property type="entry name" value="ASST-like"/>
</dbReference>
<organism evidence="3 4">
    <name type="scientific">Penicillium steckii</name>
    <dbReference type="NCBI Taxonomy" id="303698"/>
    <lineage>
        <taxon>Eukaryota</taxon>
        <taxon>Fungi</taxon>
        <taxon>Dikarya</taxon>
        <taxon>Ascomycota</taxon>
        <taxon>Pezizomycotina</taxon>
        <taxon>Eurotiomycetes</taxon>
        <taxon>Eurotiomycetidae</taxon>
        <taxon>Eurotiales</taxon>
        <taxon>Aspergillaceae</taxon>
        <taxon>Penicillium</taxon>
    </lineage>
</organism>
<evidence type="ECO:0000313" key="3">
    <source>
        <dbReference type="EMBL" id="OQE18621.1"/>
    </source>
</evidence>
<protein>
    <recommendedName>
        <fullName evidence="5">ASST-domain-containing protein</fullName>
    </recommendedName>
</protein>
<sequence length="603" mass="69244">MVKWLFVIALTLGASAQSLFQFESDDYISYRTLPKHLITRWNITKYDASSLFPGYWFTAPYWQHGGDRDTNQWIPYQVGPHIFDQNGELVWSGSVEFNNLNVYDFRKIDLPDGTGQLKPHLAWMRWHKPYAMETDGGAAVYNNHYEPRKMISVPANEIDTHDFNVRYPPNVLQIQSRGEYIALDELGRPGTKQIITSNGFTETNLITGERVFEWRGNNKVKLNESYITLAEDLHPRDDYMHANAIDKNENGDYLLSARHTSTIYLISGKDGQIIWRLGGKNNDFEKDFDFYGQHDSRFISVNSTHMVISFFNNGAIDSDAREPTSSAMYVSLDLVARKATVLQRYLRPDKGVTDRRGNMQTLANGNVLICWSWDGYMSEYSHDGKLLMEAKFASDRHDTYRAYKFPWVGRPLYPPTLISEANGVNGSELTTMFHVSWNGATDIEYWRFYARNSTTGEKHEIGTIPKNGFETTFIARGYMDWVSAEALDASLESLGVTPDLRTKTPEYWDPMAPLPQPDNPELFTTEKSVPSGGYGKAMMISLFLVAFSLSFLAFIIFIYRRFLIRLLTLCFSKLFAGGYVRVWSEEPEDLERVDEMRSFKSNE</sequence>
<keyword evidence="1" id="KW-0472">Membrane</keyword>
<dbReference type="PANTHER" id="PTHR35340:SF8">
    <property type="entry name" value="ASST-DOMAIN-CONTAINING PROTEIN"/>
    <property type="match status" value="1"/>
</dbReference>
<dbReference type="PANTHER" id="PTHR35340">
    <property type="entry name" value="PQQ ENZYME REPEAT PROTEIN-RELATED"/>
    <property type="match status" value="1"/>
</dbReference>
<evidence type="ECO:0000256" key="2">
    <source>
        <dbReference type="SAM" id="SignalP"/>
    </source>
</evidence>
<evidence type="ECO:0000256" key="1">
    <source>
        <dbReference type="SAM" id="Phobius"/>
    </source>
</evidence>